<organism evidence="1 2">
    <name type="scientific">Suillus plorans</name>
    <dbReference type="NCBI Taxonomy" id="116603"/>
    <lineage>
        <taxon>Eukaryota</taxon>
        <taxon>Fungi</taxon>
        <taxon>Dikarya</taxon>
        <taxon>Basidiomycota</taxon>
        <taxon>Agaricomycotina</taxon>
        <taxon>Agaricomycetes</taxon>
        <taxon>Agaricomycetidae</taxon>
        <taxon>Boletales</taxon>
        <taxon>Suillineae</taxon>
        <taxon>Suillaceae</taxon>
        <taxon>Suillus</taxon>
    </lineage>
</organism>
<dbReference type="OrthoDB" id="2691297at2759"/>
<name>A0A9P7AD03_9AGAM</name>
<dbReference type="RefSeq" id="XP_041153299.1">
    <property type="nucleotide sequence ID" value="XM_041312040.1"/>
</dbReference>
<proteinExistence type="predicted"/>
<evidence type="ECO:0000313" key="1">
    <source>
        <dbReference type="EMBL" id="KAG1785816.1"/>
    </source>
</evidence>
<accession>A0A9P7AD03</accession>
<dbReference type="Proteomes" id="UP000719766">
    <property type="component" value="Unassembled WGS sequence"/>
</dbReference>
<reference evidence="1" key="1">
    <citation type="journal article" date="2020" name="New Phytol.">
        <title>Comparative genomics reveals dynamic genome evolution in host specialist ectomycorrhizal fungi.</title>
        <authorList>
            <person name="Lofgren L.A."/>
            <person name="Nguyen N.H."/>
            <person name="Vilgalys R."/>
            <person name="Ruytinx J."/>
            <person name="Liao H.L."/>
            <person name="Branco S."/>
            <person name="Kuo A."/>
            <person name="LaButti K."/>
            <person name="Lipzen A."/>
            <person name="Andreopoulos W."/>
            <person name="Pangilinan J."/>
            <person name="Riley R."/>
            <person name="Hundley H."/>
            <person name="Na H."/>
            <person name="Barry K."/>
            <person name="Grigoriev I.V."/>
            <person name="Stajich J.E."/>
            <person name="Kennedy P.G."/>
        </authorList>
    </citation>
    <scope>NUCLEOTIDE SEQUENCE</scope>
    <source>
        <strain evidence="1">S12</strain>
    </source>
</reference>
<gene>
    <name evidence="1" type="ORF">HD556DRAFT_92259</name>
</gene>
<dbReference type="GeneID" id="64605804"/>
<sequence>MMLLQGVLKRSFSIVRSGWTRLSEAFRGPALAIGTFTRSLRQFIARLHNRLRSLVPSSSTKVMDSEAQPLDQDLFVLPENDDILNLDLCDIPTSDLEAHSVKWLLETSTDPEVFLAAASLVPQVEWPLDLDVSDMLHQLFDIFMSCVDSQRRIVLSLKEKASACATALSHLYYGRVLQAYPDRDQFIIHGRRDFDVFFEIYTHTTDRALLNATLNLCRRNSWRAPFSEACPDSVHEQLSHLLPYHFATGRANEYIENLAITVIWKLLSPPSSPSDQILANCTLLACVMVGVQVDKKDVVRIDKSSALPLLSESLVAQFQKALWAWDGGELDNDSTGVARRAWKLLDIINRILELARGRYFGSTHSMRNLDVCRKIYSRTRSSDASVSLAAPRNALHFTFAAAKVSRDPARVWVLSWWGNEPHSPEDFDWVVDYFDLIYSNDHEAAYDILLLLGSMGVCCSPAKQRLFIERLIACMDSNMPLHLRHAALRVAHSAREQIASIDAMDDARLRDIVLTKLSPAILSVICPHPGTTPANDDLDLFFNYARDSCYLELVCALAKNSDWHPHLFGDHHIDRCISMISQYSELPTGHAFYIAGILLQITSEQTSVTSLDSVTEQQWWDVMRSAWKYPLYNIFDMCSFKPLLVLVDGTKQYMQIASKSDLEQLIKNVDYMVEMLEGRMQEKRRLQEMGQEMQYLEQGEGIIITAKELSTAASNTLESFGQ</sequence>
<protein>
    <submittedName>
        <fullName evidence="1">Uncharacterized protein</fullName>
    </submittedName>
</protein>
<comment type="caution">
    <text evidence="1">The sequence shown here is derived from an EMBL/GenBank/DDBJ whole genome shotgun (WGS) entry which is preliminary data.</text>
</comment>
<keyword evidence="2" id="KW-1185">Reference proteome</keyword>
<dbReference type="EMBL" id="JABBWE010000103">
    <property type="protein sequence ID" value="KAG1785816.1"/>
    <property type="molecule type" value="Genomic_DNA"/>
</dbReference>
<dbReference type="AlphaFoldDB" id="A0A9P7AD03"/>
<evidence type="ECO:0000313" key="2">
    <source>
        <dbReference type="Proteomes" id="UP000719766"/>
    </source>
</evidence>